<keyword evidence="4 10" id="KW-0732">Signal</keyword>
<comment type="catalytic activity">
    <reaction evidence="1">
        <text>Hydrolysis of (1-&gt;4)-beta-D-glucosidic linkages in cellulose and cellotetraose, releasing cellobiose from the non-reducing ends of the chains.</text>
        <dbReference type="EC" id="3.2.1.91"/>
    </reaction>
</comment>
<evidence type="ECO:0000256" key="9">
    <source>
        <dbReference type="ARBA" id="ARBA00023326"/>
    </source>
</evidence>
<dbReference type="Proteomes" id="UP000789390">
    <property type="component" value="Unassembled WGS sequence"/>
</dbReference>
<dbReference type="GO" id="GO:0030245">
    <property type="term" value="P:cellulose catabolic process"/>
    <property type="evidence" value="ECO:0007669"/>
    <property type="project" value="UniProtKB-KW"/>
</dbReference>
<dbReference type="Pfam" id="PF00840">
    <property type="entry name" value="Glyco_hydro_7"/>
    <property type="match status" value="2"/>
</dbReference>
<evidence type="ECO:0000256" key="3">
    <source>
        <dbReference type="ARBA" id="ARBA00012561"/>
    </source>
</evidence>
<dbReference type="InterPro" id="IPR013320">
    <property type="entry name" value="ConA-like_dom_sf"/>
</dbReference>
<evidence type="ECO:0000256" key="10">
    <source>
        <dbReference type="SAM" id="SignalP"/>
    </source>
</evidence>
<proteinExistence type="inferred from homology"/>
<dbReference type="GO" id="GO:0016162">
    <property type="term" value="F:cellulose 1,4-beta-cellobiosidase activity"/>
    <property type="evidence" value="ECO:0007669"/>
    <property type="project" value="UniProtKB-EC"/>
</dbReference>
<dbReference type="EC" id="3.2.1.91" evidence="3"/>
<evidence type="ECO:0000256" key="4">
    <source>
        <dbReference type="ARBA" id="ARBA00022729"/>
    </source>
</evidence>
<dbReference type="AlphaFoldDB" id="A0A8J2RKG7"/>
<feature type="chain" id="PRO_5035144350" description="cellulose 1,4-beta-cellobiosidase (non-reducing end)" evidence="10">
    <location>
        <begin position="17"/>
        <end position="353"/>
    </location>
</feature>
<reference evidence="11" key="1">
    <citation type="submission" date="2021-11" db="EMBL/GenBank/DDBJ databases">
        <authorList>
            <person name="Schell T."/>
        </authorList>
    </citation>
    <scope>NUCLEOTIDE SEQUENCE</scope>
    <source>
        <strain evidence="11">M5</strain>
    </source>
</reference>
<feature type="signal peptide" evidence="10">
    <location>
        <begin position="1"/>
        <end position="16"/>
    </location>
</feature>
<dbReference type="InterPro" id="IPR001722">
    <property type="entry name" value="Glyco_hydro_7"/>
</dbReference>
<accession>A0A8J2RKG7</accession>
<keyword evidence="7" id="KW-0119">Carbohydrate metabolism</keyword>
<name>A0A8J2RKG7_9CRUS</name>
<dbReference type="SUPFAM" id="SSF49899">
    <property type="entry name" value="Concanavalin A-like lectins/glucanases"/>
    <property type="match status" value="1"/>
</dbReference>
<protein>
    <recommendedName>
        <fullName evidence="3">cellulose 1,4-beta-cellobiosidase (non-reducing end)</fullName>
        <ecNumber evidence="3">3.2.1.91</ecNumber>
    </recommendedName>
</protein>
<dbReference type="PANTHER" id="PTHR33753">
    <property type="entry name" value="1,4-BETA-D-GLUCAN CELLOBIOHYDROLASE B"/>
    <property type="match status" value="1"/>
</dbReference>
<evidence type="ECO:0000256" key="1">
    <source>
        <dbReference type="ARBA" id="ARBA00001641"/>
    </source>
</evidence>
<dbReference type="PANTHER" id="PTHR33753:SF2">
    <property type="entry name" value="GLYCOSIDE HYDROLASE FAMILY 7 PROTEIN"/>
    <property type="match status" value="1"/>
</dbReference>
<keyword evidence="6" id="KW-0136">Cellulose degradation</keyword>
<evidence type="ECO:0000256" key="5">
    <source>
        <dbReference type="ARBA" id="ARBA00022801"/>
    </source>
</evidence>
<evidence type="ECO:0000256" key="8">
    <source>
        <dbReference type="ARBA" id="ARBA00023295"/>
    </source>
</evidence>
<sequence length="353" mass="38827">MVHIMYAAICLMVAFATPVVPQGLDFTLYICTSPGINCLPEQTILIADYSNVCEDQITCDETLSQENYEKQLGITITNSDSMTFSHYQKGGSRVYMASGDKYRMFYLLNREITFDVEMSTVGCGRNAAIDFTGMPADGGQADFGYAGALYGTGFCDGQDDPPNCVEMDIIESNSLAIMYTAHPCNATSGKCSAYGCGLNPYPLGHKDFYGRGSNYTVDTTKPFTIITRFVTTDGTDTGDLKEVQQLYVQNGQMISTPQVEGGFSSLSDEFCDYHYKPTLPPGYEDYFHGITDGLTPDMKKGMVLIFSLWGDVDDSFMWWLDQEPYGPCPIEPNSPNSTVTYSNVRYGPIGSTA</sequence>
<evidence type="ECO:0000256" key="2">
    <source>
        <dbReference type="ARBA" id="ARBA00006044"/>
    </source>
</evidence>
<evidence type="ECO:0000256" key="6">
    <source>
        <dbReference type="ARBA" id="ARBA00023001"/>
    </source>
</evidence>
<dbReference type="PRINTS" id="PR00734">
    <property type="entry name" value="GLHYDRLASE7"/>
</dbReference>
<dbReference type="InterPro" id="IPR037019">
    <property type="entry name" value="Glyco_hydro_7_sf"/>
</dbReference>
<evidence type="ECO:0000313" key="11">
    <source>
        <dbReference type="EMBL" id="CAH0104081.1"/>
    </source>
</evidence>
<gene>
    <name evidence="11" type="ORF">DGAL_LOCUS6793</name>
</gene>
<keyword evidence="9" id="KW-0624">Polysaccharide degradation</keyword>
<comment type="similarity">
    <text evidence="2">Belongs to the glycosyl hydrolase 7 (cellulase C) family.</text>
</comment>
<keyword evidence="12" id="KW-1185">Reference proteome</keyword>
<comment type="caution">
    <text evidence="11">The sequence shown here is derived from an EMBL/GenBank/DDBJ whole genome shotgun (WGS) entry which is preliminary data.</text>
</comment>
<organism evidence="11 12">
    <name type="scientific">Daphnia galeata</name>
    <dbReference type="NCBI Taxonomy" id="27404"/>
    <lineage>
        <taxon>Eukaryota</taxon>
        <taxon>Metazoa</taxon>
        <taxon>Ecdysozoa</taxon>
        <taxon>Arthropoda</taxon>
        <taxon>Crustacea</taxon>
        <taxon>Branchiopoda</taxon>
        <taxon>Diplostraca</taxon>
        <taxon>Cladocera</taxon>
        <taxon>Anomopoda</taxon>
        <taxon>Daphniidae</taxon>
        <taxon>Daphnia</taxon>
    </lineage>
</organism>
<dbReference type="EMBL" id="CAKKLH010000124">
    <property type="protein sequence ID" value="CAH0104081.1"/>
    <property type="molecule type" value="Genomic_DNA"/>
</dbReference>
<evidence type="ECO:0000256" key="7">
    <source>
        <dbReference type="ARBA" id="ARBA00023277"/>
    </source>
</evidence>
<evidence type="ECO:0000313" key="12">
    <source>
        <dbReference type="Proteomes" id="UP000789390"/>
    </source>
</evidence>
<keyword evidence="8" id="KW-0326">Glycosidase</keyword>
<dbReference type="Gene3D" id="2.70.100.10">
    <property type="entry name" value="Glycoside hydrolase, family 7, domain"/>
    <property type="match status" value="1"/>
</dbReference>
<keyword evidence="5" id="KW-0378">Hydrolase</keyword>
<dbReference type="OrthoDB" id="6330335at2759"/>